<accession>A0A543JHD5</accession>
<dbReference type="RefSeq" id="WP_141980107.1">
    <property type="nucleotide sequence ID" value="NZ_VFPP01000001.1"/>
</dbReference>
<name>A0A543JHD5_9PSEU</name>
<dbReference type="Proteomes" id="UP000316628">
    <property type="component" value="Unassembled WGS sequence"/>
</dbReference>
<gene>
    <name evidence="3" type="ORF">FHX81_4655</name>
</gene>
<dbReference type="OrthoDB" id="3695525at2"/>
<keyword evidence="4" id="KW-1185">Reference proteome</keyword>
<comment type="caution">
    <text evidence="3">The sequence shown here is derived from an EMBL/GenBank/DDBJ whole genome shotgun (WGS) entry which is preliminary data.</text>
</comment>
<feature type="signal peptide" evidence="2">
    <location>
        <begin position="1"/>
        <end position="17"/>
    </location>
</feature>
<evidence type="ECO:0000256" key="1">
    <source>
        <dbReference type="SAM" id="MobiDB-lite"/>
    </source>
</evidence>
<feature type="compositionally biased region" description="Low complexity" evidence="1">
    <location>
        <begin position="25"/>
        <end position="52"/>
    </location>
</feature>
<proteinExistence type="predicted"/>
<organism evidence="3 4">
    <name type="scientific">Saccharothrix saharensis</name>
    <dbReference type="NCBI Taxonomy" id="571190"/>
    <lineage>
        <taxon>Bacteria</taxon>
        <taxon>Bacillati</taxon>
        <taxon>Actinomycetota</taxon>
        <taxon>Actinomycetes</taxon>
        <taxon>Pseudonocardiales</taxon>
        <taxon>Pseudonocardiaceae</taxon>
        <taxon>Saccharothrix</taxon>
    </lineage>
</organism>
<dbReference type="AlphaFoldDB" id="A0A543JHD5"/>
<reference evidence="3 4" key="1">
    <citation type="submission" date="2019-06" db="EMBL/GenBank/DDBJ databases">
        <title>Sequencing the genomes of 1000 actinobacteria strains.</title>
        <authorList>
            <person name="Klenk H.-P."/>
        </authorList>
    </citation>
    <scope>NUCLEOTIDE SEQUENCE [LARGE SCALE GENOMIC DNA]</scope>
    <source>
        <strain evidence="3 4">DSM 45456</strain>
    </source>
</reference>
<feature type="chain" id="PRO_5039201943" evidence="2">
    <location>
        <begin position="18"/>
        <end position="180"/>
    </location>
</feature>
<protein>
    <submittedName>
        <fullName evidence="3">Uncharacterized protein DUF3558</fullName>
    </submittedName>
</protein>
<dbReference type="PROSITE" id="PS51257">
    <property type="entry name" value="PROKAR_LIPOPROTEIN"/>
    <property type="match status" value="1"/>
</dbReference>
<evidence type="ECO:0000313" key="3">
    <source>
        <dbReference type="EMBL" id="TQM82257.1"/>
    </source>
</evidence>
<feature type="region of interest" description="Disordered" evidence="1">
    <location>
        <begin position="25"/>
        <end position="58"/>
    </location>
</feature>
<sequence length="180" mass="17866">MIKGLSVRIVLSLTVLGAVVTGCTTGGTATPGSTTTSGTTEQTGKGTTTTKPSGGGDSLADFDSCEVLNSVAAQLNLTEVEEESRGACGAATSPAGGVSIKAQPELAIADAVGDGKKSDTSIGPRKARLVEAPGTNTSCLVAVEVSPTSRVDVIASTRSLESSCELATNVATAIEPKLPK</sequence>
<dbReference type="EMBL" id="VFPP01000001">
    <property type="protein sequence ID" value="TQM82257.1"/>
    <property type="molecule type" value="Genomic_DNA"/>
</dbReference>
<keyword evidence="2" id="KW-0732">Signal</keyword>
<evidence type="ECO:0000313" key="4">
    <source>
        <dbReference type="Proteomes" id="UP000316628"/>
    </source>
</evidence>
<evidence type="ECO:0000256" key="2">
    <source>
        <dbReference type="SAM" id="SignalP"/>
    </source>
</evidence>